<protein>
    <recommendedName>
        <fullName evidence="3">Oligosaccharide repeat unit polymerase</fullName>
    </recommendedName>
</protein>
<organism evidence="2">
    <name type="scientific">marine metagenome</name>
    <dbReference type="NCBI Taxonomy" id="408172"/>
    <lineage>
        <taxon>unclassified sequences</taxon>
        <taxon>metagenomes</taxon>
        <taxon>ecological metagenomes</taxon>
    </lineage>
</organism>
<keyword evidence="1" id="KW-0812">Transmembrane</keyword>
<feature type="non-terminal residue" evidence="2">
    <location>
        <position position="1"/>
    </location>
</feature>
<evidence type="ECO:0000313" key="2">
    <source>
        <dbReference type="EMBL" id="SVA41260.1"/>
    </source>
</evidence>
<feature type="transmembrane region" description="Helical" evidence="1">
    <location>
        <begin position="394"/>
        <end position="415"/>
    </location>
</feature>
<keyword evidence="1" id="KW-1133">Transmembrane helix</keyword>
<feature type="transmembrane region" description="Helical" evidence="1">
    <location>
        <begin position="105"/>
        <end position="123"/>
    </location>
</feature>
<evidence type="ECO:0008006" key="3">
    <source>
        <dbReference type="Google" id="ProtNLM"/>
    </source>
</evidence>
<accession>A0A381VLT3</accession>
<dbReference type="EMBL" id="UINC01009195">
    <property type="protein sequence ID" value="SVA41260.1"/>
    <property type="molecule type" value="Genomic_DNA"/>
</dbReference>
<feature type="transmembrane region" description="Helical" evidence="1">
    <location>
        <begin position="242"/>
        <end position="275"/>
    </location>
</feature>
<feature type="transmembrane region" description="Helical" evidence="1">
    <location>
        <begin position="316"/>
        <end position="335"/>
    </location>
</feature>
<sequence>VNNNILADFRHNDWNIDKILIFIIPLIFIAILFLMPEEWLLESLVLCTVIFFYILLIYKHRMVYGYSGIRIASIPSSIVAAFTVFISIPSIYILMIKDHPNEIQYYYSIIIFYLIFPMGLYLGKSIRMIDEVKVKKLLISKVAKSYNDKYYYEILIILFSISMLIFCGYLMRVNELPLFELIRNPGSSTRYFYMREEALKLLEMSRLEKYMFIWLRSLFIPIGIVGSLYLMLEYRKKKYNVLFILFFIIGLIINSITLEKFPIAAIFVAIGTFYLLKKDHISFRFMLLFVFLILTGPLIITYLLIIEREGIFEIIFWSYIERLFIIPSEVLFYYFKIFPDIHPFLLGSSSQLFSWMHTEGTFPLSNYVAKIWWNIPDTSGSANAIYIGNFWSDFGWYGVIISTIVLGLIAHLLQWKILTVSDYKKNFLFIVSIAAAVPSFTFGFISANFTNIFFTKGLILLICFLFIYEYIKKYFSIIKV</sequence>
<feature type="transmembrane region" description="Helical" evidence="1">
    <location>
        <begin position="41"/>
        <end position="59"/>
    </location>
</feature>
<feature type="transmembrane region" description="Helical" evidence="1">
    <location>
        <begin position="150"/>
        <end position="171"/>
    </location>
</feature>
<feature type="transmembrane region" description="Helical" evidence="1">
    <location>
        <begin position="453"/>
        <end position="471"/>
    </location>
</feature>
<evidence type="ECO:0000256" key="1">
    <source>
        <dbReference type="SAM" id="Phobius"/>
    </source>
</evidence>
<feature type="transmembrane region" description="Helical" evidence="1">
    <location>
        <begin position="211"/>
        <end position="230"/>
    </location>
</feature>
<reference evidence="2" key="1">
    <citation type="submission" date="2018-05" db="EMBL/GenBank/DDBJ databases">
        <authorList>
            <person name="Lanie J.A."/>
            <person name="Ng W.-L."/>
            <person name="Kazmierczak K.M."/>
            <person name="Andrzejewski T.M."/>
            <person name="Davidsen T.M."/>
            <person name="Wayne K.J."/>
            <person name="Tettelin H."/>
            <person name="Glass J.I."/>
            <person name="Rusch D."/>
            <person name="Podicherti R."/>
            <person name="Tsui H.-C.T."/>
            <person name="Winkler M.E."/>
        </authorList>
    </citation>
    <scope>NUCLEOTIDE SEQUENCE</scope>
</reference>
<feature type="transmembrane region" description="Helical" evidence="1">
    <location>
        <begin position="71"/>
        <end position="93"/>
    </location>
</feature>
<gene>
    <name evidence="2" type="ORF">METZ01_LOCUS94114</name>
</gene>
<feature type="transmembrane region" description="Helical" evidence="1">
    <location>
        <begin position="427"/>
        <end position="447"/>
    </location>
</feature>
<keyword evidence="1" id="KW-0472">Membrane</keyword>
<proteinExistence type="predicted"/>
<feature type="transmembrane region" description="Helical" evidence="1">
    <location>
        <begin position="281"/>
        <end position="304"/>
    </location>
</feature>
<name>A0A381VLT3_9ZZZZ</name>
<dbReference type="AlphaFoldDB" id="A0A381VLT3"/>
<dbReference type="NCBIfam" id="TIGR04370">
    <property type="entry name" value="glyco_rpt_poly"/>
    <property type="match status" value="1"/>
</dbReference>
<feature type="transmembrane region" description="Helical" evidence="1">
    <location>
        <begin position="19"/>
        <end position="35"/>
    </location>
</feature>